<feature type="compositionally biased region" description="Low complexity" evidence="1">
    <location>
        <begin position="252"/>
        <end position="264"/>
    </location>
</feature>
<accession>A0A8S5NRI1</accession>
<proteinExistence type="predicted"/>
<feature type="compositionally biased region" description="Basic and acidic residues" evidence="1">
    <location>
        <begin position="240"/>
        <end position="249"/>
    </location>
</feature>
<organism evidence="2">
    <name type="scientific">Siphoviridae sp. ct5zp6</name>
    <dbReference type="NCBI Taxonomy" id="2826296"/>
    <lineage>
        <taxon>Viruses</taxon>
        <taxon>Duplodnaviria</taxon>
        <taxon>Heunggongvirae</taxon>
        <taxon>Uroviricota</taxon>
        <taxon>Caudoviricetes</taxon>
    </lineage>
</organism>
<evidence type="ECO:0008006" key="3">
    <source>
        <dbReference type="Google" id="ProtNLM"/>
    </source>
</evidence>
<protein>
    <recommendedName>
        <fullName evidence="3">DUF1351 domain-containing protein</fullName>
    </recommendedName>
</protein>
<dbReference type="Pfam" id="PF07083">
    <property type="entry name" value="DUF1351"/>
    <property type="match status" value="1"/>
</dbReference>
<dbReference type="EMBL" id="BK015240">
    <property type="protein sequence ID" value="DAD97405.1"/>
    <property type="molecule type" value="Genomic_DNA"/>
</dbReference>
<evidence type="ECO:0000313" key="2">
    <source>
        <dbReference type="EMBL" id="DAD97405.1"/>
    </source>
</evidence>
<feature type="region of interest" description="Disordered" evidence="1">
    <location>
        <begin position="217"/>
        <end position="265"/>
    </location>
</feature>
<sequence length="301" mass="35564">MELRITTKMEPGTLPEIQWNSSELKEEIQKKAQEYASIAYTDSQTAEMRKDRATLNRLVKAFEEERKQVKKFYAAPYEKFEAQVKEVLEPVRSAVKVIDDGLYEIEQKYRSKKTEKMREYYDLYVGDLRSVIPFEKTVKESMYKKSITDKHLETAYHSLFNRMSEEMEALEELPERFRDKAVLKYIENYSLSEALREGKRLEEMEKALEERKRKAAEEKAKKEEASRKAVQQEETSATAENKEDSKAEVPKTTAETQEAENTTEVQEEIWTLDFRVRGTKKQIMDLREYLIRNNIQFGKVE</sequence>
<dbReference type="InterPro" id="IPR009785">
    <property type="entry name" value="Prophage_Lj928_Orf309"/>
</dbReference>
<feature type="compositionally biased region" description="Basic and acidic residues" evidence="1">
    <location>
        <begin position="217"/>
        <end position="231"/>
    </location>
</feature>
<reference evidence="2" key="1">
    <citation type="journal article" date="2021" name="Proc. Natl. Acad. Sci. U.S.A.">
        <title>A Catalog of Tens of Thousands of Viruses from Human Metagenomes Reveals Hidden Associations with Chronic Diseases.</title>
        <authorList>
            <person name="Tisza M.J."/>
            <person name="Buck C.B."/>
        </authorList>
    </citation>
    <scope>NUCLEOTIDE SEQUENCE</scope>
    <source>
        <strain evidence="2">Ct5zp6</strain>
    </source>
</reference>
<evidence type="ECO:0000256" key="1">
    <source>
        <dbReference type="SAM" id="MobiDB-lite"/>
    </source>
</evidence>
<name>A0A8S5NRI1_9CAUD</name>